<dbReference type="OMA" id="EVETHNQ"/>
<sequence>MNYQHFQYPPVRDVADLAPPKPAGNANPASNHHLLRSTTPSSSALAHHLKPQPLRVTTEAIEPLFFALAFTIEYSLTVGKKDGPLAIFSPRISSSDILNVTYVEVETHNQALLEALSRATAAAKQLPFRDTTVQFKLRIRVSRNIPSTKGFFGFLGGGPQKHVIAMWEFGIIKTRTEVMTQQTGGASFSFQSPVSQMNVPLTAAGHHHYQHPNRHANLTTASQAASPNSADDSQHNLLGAVSVYSNDPVEIRQALHHIVKNTFTAIDAEWYKELRVGDLIYEVDVLER</sequence>
<evidence type="ECO:0000313" key="2">
    <source>
        <dbReference type="EMBL" id="CUG93287.1"/>
    </source>
</evidence>
<reference evidence="3" key="1">
    <citation type="submission" date="2015-09" db="EMBL/GenBank/DDBJ databases">
        <authorList>
            <consortium name="Pathogen Informatics"/>
        </authorList>
    </citation>
    <scope>NUCLEOTIDE SEQUENCE [LARGE SCALE GENOMIC DNA]</scope>
    <source>
        <strain evidence="3">Lake Konstanz</strain>
    </source>
</reference>
<name>A0A0S4JP18_BODSA</name>
<protein>
    <submittedName>
        <fullName evidence="2">Uncharacterized protein</fullName>
    </submittedName>
</protein>
<dbReference type="VEuPathDB" id="TriTrypDB:BSAL_41880"/>
<evidence type="ECO:0000313" key="3">
    <source>
        <dbReference type="Proteomes" id="UP000051952"/>
    </source>
</evidence>
<dbReference type="AlphaFoldDB" id="A0A0S4JP18"/>
<dbReference type="EMBL" id="CYKH01002140">
    <property type="protein sequence ID" value="CUG93287.1"/>
    <property type="molecule type" value="Genomic_DNA"/>
</dbReference>
<proteinExistence type="predicted"/>
<gene>
    <name evidence="2" type="ORF">BSAL_41880</name>
</gene>
<organism evidence="2 3">
    <name type="scientific">Bodo saltans</name>
    <name type="common">Flagellated protozoan</name>
    <dbReference type="NCBI Taxonomy" id="75058"/>
    <lineage>
        <taxon>Eukaryota</taxon>
        <taxon>Discoba</taxon>
        <taxon>Euglenozoa</taxon>
        <taxon>Kinetoplastea</taxon>
        <taxon>Metakinetoplastina</taxon>
        <taxon>Eubodonida</taxon>
        <taxon>Bodonidae</taxon>
        <taxon>Bodo</taxon>
    </lineage>
</organism>
<keyword evidence="3" id="KW-1185">Reference proteome</keyword>
<evidence type="ECO:0000256" key="1">
    <source>
        <dbReference type="SAM" id="MobiDB-lite"/>
    </source>
</evidence>
<accession>A0A0S4JP18</accession>
<dbReference type="Proteomes" id="UP000051952">
    <property type="component" value="Unassembled WGS sequence"/>
</dbReference>
<feature type="region of interest" description="Disordered" evidence="1">
    <location>
        <begin position="1"/>
        <end position="42"/>
    </location>
</feature>